<feature type="domain" description="NmrA-like" evidence="1">
    <location>
        <begin position="4"/>
        <end position="232"/>
    </location>
</feature>
<dbReference type="Proteomes" id="UP000298763">
    <property type="component" value="Chromosome"/>
</dbReference>
<dbReference type="PANTHER" id="PTHR43162">
    <property type="match status" value="1"/>
</dbReference>
<name>A0A4P8HMX6_9BURK</name>
<organism evidence="2 5">
    <name type="scientific">Pseudoduganella umbonata</name>
    <dbReference type="NCBI Taxonomy" id="864828"/>
    <lineage>
        <taxon>Bacteria</taxon>
        <taxon>Pseudomonadati</taxon>
        <taxon>Pseudomonadota</taxon>
        <taxon>Betaproteobacteria</taxon>
        <taxon>Burkholderiales</taxon>
        <taxon>Oxalobacteraceae</taxon>
        <taxon>Telluria group</taxon>
        <taxon>Pseudoduganella</taxon>
    </lineage>
</organism>
<dbReference type="Pfam" id="PF05368">
    <property type="entry name" value="NmrA"/>
    <property type="match status" value="1"/>
</dbReference>
<dbReference type="InterPro" id="IPR051604">
    <property type="entry name" value="Ergot_Alk_Oxidoreductase"/>
</dbReference>
<dbReference type="AlphaFoldDB" id="A0A4P8HMX6"/>
<evidence type="ECO:0000313" key="5">
    <source>
        <dbReference type="Proteomes" id="UP000584325"/>
    </source>
</evidence>
<proteinExistence type="predicted"/>
<evidence type="ECO:0000313" key="2">
    <source>
        <dbReference type="EMBL" id="MBB3221185.1"/>
    </source>
</evidence>
<dbReference type="OrthoDB" id="9777801at2"/>
<keyword evidence="4" id="KW-1185">Reference proteome</keyword>
<dbReference type="Gene3D" id="3.40.50.720">
    <property type="entry name" value="NAD(P)-binding Rossmann-like Domain"/>
    <property type="match status" value="1"/>
</dbReference>
<gene>
    <name evidence="3" type="ORF">FCL38_07980</name>
    <name evidence="2" type="ORF">FHS02_001992</name>
</gene>
<protein>
    <submittedName>
        <fullName evidence="3">NAD-dependent epimerase/dehydratase family protein</fullName>
    </submittedName>
    <submittedName>
        <fullName evidence="2">Uncharacterized protein YbjT (DUF2867 family)</fullName>
    </submittedName>
</protein>
<evidence type="ECO:0000313" key="4">
    <source>
        <dbReference type="Proteomes" id="UP000298763"/>
    </source>
</evidence>
<dbReference type="Proteomes" id="UP000584325">
    <property type="component" value="Unassembled WGS sequence"/>
</dbReference>
<accession>A0A4P8HMX6</accession>
<dbReference type="InterPro" id="IPR036291">
    <property type="entry name" value="NAD(P)-bd_dom_sf"/>
</dbReference>
<sequence>MHIIVGGTGNVGSATARALLRRGEPVTIVTRDAANAAGLAAAGARVAVADIHDTGRLREILRAGTTAFLLNPPAAPDTDTDAVEHAHLDAIVAAVAGSGLHRIVAASTYGARPGPPCGDLTVLHDFEEKLGALGIPLAVNRAAYYMSNWTGMLDMVRDGGKLPSFFPEDLPIPMVAPADLGEEAARRLVAPPDDTGVQYVEGPALYTPRDAADAFSAALGVDIEVDVIPRPQWEDTFRQLGFSEQAARTYACMTGTVVDNAGKWPGAPVRGATTLQAYIREAVERGNGNAR</sequence>
<dbReference type="InterPro" id="IPR008030">
    <property type="entry name" value="NmrA-like"/>
</dbReference>
<dbReference type="EMBL" id="CP040017">
    <property type="protein sequence ID" value="QCP10376.1"/>
    <property type="molecule type" value="Genomic_DNA"/>
</dbReference>
<dbReference type="SUPFAM" id="SSF51735">
    <property type="entry name" value="NAD(P)-binding Rossmann-fold domains"/>
    <property type="match status" value="1"/>
</dbReference>
<reference evidence="3 4" key="1">
    <citation type="submission" date="2019-05" db="EMBL/GenBank/DDBJ databases">
        <title>Draft Genome Sequences of Six Type Strains of the Genus Massilia.</title>
        <authorList>
            <person name="Miess H."/>
            <person name="Frediansyhah A."/>
            <person name="Gross H."/>
        </authorList>
    </citation>
    <scope>NUCLEOTIDE SEQUENCE [LARGE SCALE GENOMIC DNA]</scope>
    <source>
        <strain evidence="3 4">DSMZ 26121</strain>
    </source>
</reference>
<reference evidence="2 5" key="2">
    <citation type="submission" date="2020-08" db="EMBL/GenBank/DDBJ databases">
        <title>Genomic Encyclopedia of Type Strains, Phase III (KMG-III): the genomes of soil and plant-associated and newly described type strains.</title>
        <authorList>
            <person name="Whitman W."/>
        </authorList>
    </citation>
    <scope>NUCLEOTIDE SEQUENCE [LARGE SCALE GENOMIC DNA]</scope>
    <source>
        <strain evidence="2 5">CECT 7753</strain>
    </source>
</reference>
<dbReference type="RefSeq" id="WP_137313260.1">
    <property type="nucleotide sequence ID" value="NZ_CP040017.1"/>
</dbReference>
<dbReference type="PANTHER" id="PTHR43162:SF1">
    <property type="entry name" value="PRESTALK A DIFFERENTIATION PROTEIN A"/>
    <property type="match status" value="1"/>
</dbReference>
<dbReference type="Gene3D" id="3.90.25.10">
    <property type="entry name" value="UDP-galactose 4-epimerase, domain 1"/>
    <property type="match status" value="1"/>
</dbReference>
<evidence type="ECO:0000259" key="1">
    <source>
        <dbReference type="Pfam" id="PF05368"/>
    </source>
</evidence>
<evidence type="ECO:0000313" key="3">
    <source>
        <dbReference type="EMBL" id="QCP10376.1"/>
    </source>
</evidence>
<dbReference type="EMBL" id="JACHXS010000003">
    <property type="protein sequence ID" value="MBB3221185.1"/>
    <property type="molecule type" value="Genomic_DNA"/>
</dbReference>